<feature type="signal peptide" evidence="1">
    <location>
        <begin position="1"/>
        <end position="17"/>
    </location>
</feature>
<accession>A0AAV4SGX7</accession>
<name>A0AAV4SGX7_CAEEX</name>
<comment type="caution">
    <text evidence="2">The sequence shown here is derived from an EMBL/GenBank/DDBJ whole genome shotgun (WGS) entry which is preliminary data.</text>
</comment>
<sequence>MNPLKLLLCVFHPSILATLGSELRQRPLNMIEIRVRDSHPNNALRQRTWQTACHPLTKHLRIRCFLIRTLQEHERFITPRTRKANV</sequence>
<gene>
    <name evidence="2" type="ORF">CEXT_517841</name>
</gene>
<dbReference type="EMBL" id="BPLR01009526">
    <property type="protein sequence ID" value="GIY32594.1"/>
    <property type="molecule type" value="Genomic_DNA"/>
</dbReference>
<evidence type="ECO:0000313" key="2">
    <source>
        <dbReference type="EMBL" id="GIY32594.1"/>
    </source>
</evidence>
<evidence type="ECO:0000313" key="3">
    <source>
        <dbReference type="Proteomes" id="UP001054945"/>
    </source>
</evidence>
<keyword evidence="1" id="KW-0732">Signal</keyword>
<protein>
    <recommendedName>
        <fullName evidence="4">Secreted protein</fullName>
    </recommendedName>
</protein>
<evidence type="ECO:0008006" key="4">
    <source>
        <dbReference type="Google" id="ProtNLM"/>
    </source>
</evidence>
<organism evidence="2 3">
    <name type="scientific">Caerostris extrusa</name>
    <name type="common">Bark spider</name>
    <name type="synonym">Caerostris bankana</name>
    <dbReference type="NCBI Taxonomy" id="172846"/>
    <lineage>
        <taxon>Eukaryota</taxon>
        <taxon>Metazoa</taxon>
        <taxon>Ecdysozoa</taxon>
        <taxon>Arthropoda</taxon>
        <taxon>Chelicerata</taxon>
        <taxon>Arachnida</taxon>
        <taxon>Araneae</taxon>
        <taxon>Araneomorphae</taxon>
        <taxon>Entelegynae</taxon>
        <taxon>Araneoidea</taxon>
        <taxon>Araneidae</taxon>
        <taxon>Caerostris</taxon>
    </lineage>
</organism>
<dbReference type="AlphaFoldDB" id="A0AAV4SGX7"/>
<feature type="chain" id="PRO_5043966224" description="Secreted protein" evidence="1">
    <location>
        <begin position="18"/>
        <end position="86"/>
    </location>
</feature>
<reference evidence="2 3" key="1">
    <citation type="submission" date="2021-06" db="EMBL/GenBank/DDBJ databases">
        <title>Caerostris extrusa draft genome.</title>
        <authorList>
            <person name="Kono N."/>
            <person name="Arakawa K."/>
        </authorList>
    </citation>
    <scope>NUCLEOTIDE SEQUENCE [LARGE SCALE GENOMIC DNA]</scope>
</reference>
<keyword evidence="3" id="KW-1185">Reference proteome</keyword>
<proteinExistence type="predicted"/>
<dbReference type="Proteomes" id="UP001054945">
    <property type="component" value="Unassembled WGS sequence"/>
</dbReference>
<evidence type="ECO:0000256" key="1">
    <source>
        <dbReference type="SAM" id="SignalP"/>
    </source>
</evidence>